<accession>A0A8T2IK52</accession>
<dbReference type="OrthoDB" id="10027876at2759"/>
<keyword evidence="4 10" id="KW-0863">Zinc-finger</keyword>
<organism evidence="13 14">
    <name type="scientific">Hymenochirus boettgeri</name>
    <name type="common">Congo dwarf clawed frog</name>
    <dbReference type="NCBI Taxonomy" id="247094"/>
    <lineage>
        <taxon>Eukaryota</taxon>
        <taxon>Metazoa</taxon>
        <taxon>Chordata</taxon>
        <taxon>Craniata</taxon>
        <taxon>Vertebrata</taxon>
        <taxon>Euteleostomi</taxon>
        <taxon>Amphibia</taxon>
        <taxon>Batrachia</taxon>
        <taxon>Anura</taxon>
        <taxon>Pipoidea</taxon>
        <taxon>Pipidae</taxon>
        <taxon>Pipinae</taxon>
        <taxon>Hymenochirus</taxon>
    </lineage>
</organism>
<evidence type="ECO:0000313" key="13">
    <source>
        <dbReference type="EMBL" id="KAG8430526.1"/>
    </source>
</evidence>
<dbReference type="InterPro" id="IPR050589">
    <property type="entry name" value="Ikaros_C2H2-ZF"/>
</dbReference>
<evidence type="ECO:0000256" key="1">
    <source>
        <dbReference type="ARBA" id="ARBA00004123"/>
    </source>
</evidence>
<keyword evidence="5" id="KW-0862">Zinc</keyword>
<evidence type="ECO:0000256" key="9">
    <source>
        <dbReference type="ARBA" id="ARBA00023242"/>
    </source>
</evidence>
<keyword evidence="9" id="KW-0539">Nucleus</keyword>
<evidence type="ECO:0000313" key="14">
    <source>
        <dbReference type="Proteomes" id="UP000812440"/>
    </source>
</evidence>
<keyword evidence="2" id="KW-0479">Metal-binding</keyword>
<dbReference type="GO" id="GO:0000978">
    <property type="term" value="F:RNA polymerase II cis-regulatory region sequence-specific DNA binding"/>
    <property type="evidence" value="ECO:0007669"/>
    <property type="project" value="TreeGrafter"/>
</dbReference>
<dbReference type="InterPro" id="IPR013087">
    <property type="entry name" value="Znf_C2H2_type"/>
</dbReference>
<protein>
    <recommendedName>
        <fullName evidence="12">C2H2-type domain-containing protein</fullName>
    </recommendedName>
</protein>
<keyword evidence="3" id="KW-0677">Repeat</keyword>
<feature type="compositionally biased region" description="Polar residues" evidence="11">
    <location>
        <begin position="10"/>
        <end position="23"/>
    </location>
</feature>
<dbReference type="GO" id="GO:0005634">
    <property type="term" value="C:nucleus"/>
    <property type="evidence" value="ECO:0007669"/>
    <property type="project" value="UniProtKB-SubCell"/>
</dbReference>
<dbReference type="GO" id="GO:0006357">
    <property type="term" value="P:regulation of transcription by RNA polymerase II"/>
    <property type="evidence" value="ECO:0007669"/>
    <property type="project" value="TreeGrafter"/>
</dbReference>
<dbReference type="Proteomes" id="UP000812440">
    <property type="component" value="Unassembled WGS sequence"/>
</dbReference>
<evidence type="ECO:0000256" key="10">
    <source>
        <dbReference type="PROSITE-ProRule" id="PRU00042"/>
    </source>
</evidence>
<feature type="domain" description="C2H2-type" evidence="12">
    <location>
        <begin position="78"/>
        <end position="113"/>
    </location>
</feature>
<dbReference type="GO" id="GO:0008270">
    <property type="term" value="F:zinc ion binding"/>
    <property type="evidence" value="ECO:0007669"/>
    <property type="project" value="UniProtKB-KW"/>
</dbReference>
<evidence type="ECO:0000256" key="7">
    <source>
        <dbReference type="ARBA" id="ARBA00023125"/>
    </source>
</evidence>
<gene>
    <name evidence="13" type="ORF">GDO86_020443</name>
</gene>
<evidence type="ECO:0000256" key="3">
    <source>
        <dbReference type="ARBA" id="ARBA00022737"/>
    </source>
</evidence>
<dbReference type="AlphaFoldDB" id="A0A8T2IK52"/>
<keyword evidence="8" id="KW-0804">Transcription</keyword>
<dbReference type="Pfam" id="PF00096">
    <property type="entry name" value="zf-C2H2"/>
    <property type="match status" value="1"/>
</dbReference>
<keyword evidence="14" id="KW-1185">Reference proteome</keyword>
<proteinExistence type="predicted"/>
<evidence type="ECO:0000256" key="2">
    <source>
        <dbReference type="ARBA" id="ARBA00022723"/>
    </source>
</evidence>
<dbReference type="PANTHER" id="PTHR24404">
    <property type="entry name" value="ZINC FINGER PROTEIN"/>
    <property type="match status" value="1"/>
</dbReference>
<dbReference type="EMBL" id="JAACNH010000877">
    <property type="protein sequence ID" value="KAG8430526.1"/>
    <property type="molecule type" value="Genomic_DNA"/>
</dbReference>
<reference evidence="13" key="1">
    <citation type="thesis" date="2020" institute="ProQuest LLC" country="789 East Eisenhower Parkway, Ann Arbor, MI, USA">
        <title>Comparative Genomics and Chromosome Evolution.</title>
        <authorList>
            <person name="Mudd A.B."/>
        </authorList>
    </citation>
    <scope>NUCLEOTIDE SEQUENCE</scope>
    <source>
        <strain evidence="13">Female2</strain>
        <tissue evidence="13">Blood</tissue>
    </source>
</reference>
<comment type="subcellular location">
    <subcellularLocation>
        <location evidence="1">Nucleus</location>
    </subcellularLocation>
</comment>
<evidence type="ECO:0000256" key="5">
    <source>
        <dbReference type="ARBA" id="ARBA00022833"/>
    </source>
</evidence>
<dbReference type="PROSITE" id="PS50157">
    <property type="entry name" value="ZINC_FINGER_C2H2_2"/>
    <property type="match status" value="1"/>
</dbReference>
<dbReference type="FunFam" id="3.30.160.60:FF:002402">
    <property type="entry name" value="Zinc finger protein 347"/>
    <property type="match status" value="1"/>
</dbReference>
<feature type="non-terminal residue" evidence="13">
    <location>
        <position position="120"/>
    </location>
</feature>
<dbReference type="PANTHER" id="PTHR24404:SF94">
    <property type="entry name" value="ZINC FINGER PROTEIN 436"/>
    <property type="match status" value="1"/>
</dbReference>
<dbReference type="GO" id="GO:0003700">
    <property type="term" value="F:DNA-binding transcription factor activity"/>
    <property type="evidence" value="ECO:0007669"/>
    <property type="project" value="TreeGrafter"/>
</dbReference>
<name>A0A8T2IK52_9PIPI</name>
<keyword evidence="7" id="KW-0238">DNA-binding</keyword>
<evidence type="ECO:0000259" key="12">
    <source>
        <dbReference type="PROSITE" id="PS50157"/>
    </source>
</evidence>
<evidence type="ECO:0000256" key="11">
    <source>
        <dbReference type="SAM" id="MobiDB-lite"/>
    </source>
</evidence>
<evidence type="ECO:0000256" key="8">
    <source>
        <dbReference type="ARBA" id="ARBA00023163"/>
    </source>
</evidence>
<feature type="region of interest" description="Disordered" evidence="11">
    <location>
        <begin position="1"/>
        <end position="27"/>
    </location>
</feature>
<comment type="caution">
    <text evidence="13">The sequence shown here is derived from an EMBL/GenBank/DDBJ whole genome shotgun (WGS) entry which is preliminary data.</text>
</comment>
<evidence type="ECO:0000256" key="6">
    <source>
        <dbReference type="ARBA" id="ARBA00023015"/>
    </source>
</evidence>
<sequence length="120" mass="13831">MSIKSEHQKNQGPESNGSPNSLGTAKEILYPRDQMVGENSHHYTECGEKFNTKILQSSHQQTEKPFTCTECEENISRMQCLITHQTIHTEWGKQFSQKSQLQIHQRTHTGENPFRGKTLF</sequence>
<evidence type="ECO:0000256" key="4">
    <source>
        <dbReference type="ARBA" id="ARBA00022771"/>
    </source>
</evidence>
<keyword evidence="6" id="KW-0805">Transcription regulation</keyword>
<dbReference type="Gene3D" id="3.30.160.60">
    <property type="entry name" value="Classic Zinc Finger"/>
    <property type="match status" value="2"/>
</dbReference>
<dbReference type="FunFam" id="3.30.160.60:FF:000030">
    <property type="entry name" value="Zinc finger protein 628"/>
    <property type="match status" value="1"/>
</dbReference>
<dbReference type="InterPro" id="IPR036236">
    <property type="entry name" value="Znf_C2H2_sf"/>
</dbReference>
<dbReference type="SUPFAM" id="SSF57667">
    <property type="entry name" value="beta-beta-alpha zinc fingers"/>
    <property type="match status" value="2"/>
</dbReference>